<comment type="caution">
    <text evidence="1">The sequence shown here is derived from an EMBL/GenBank/DDBJ whole genome shotgun (WGS) entry which is preliminary data.</text>
</comment>
<organism evidence="1 2">
    <name type="scientific">Ladona fulva</name>
    <name type="common">Scarce chaser dragonfly</name>
    <name type="synonym">Libellula fulva</name>
    <dbReference type="NCBI Taxonomy" id="123851"/>
    <lineage>
        <taxon>Eukaryota</taxon>
        <taxon>Metazoa</taxon>
        <taxon>Ecdysozoa</taxon>
        <taxon>Arthropoda</taxon>
        <taxon>Hexapoda</taxon>
        <taxon>Insecta</taxon>
        <taxon>Pterygota</taxon>
        <taxon>Palaeoptera</taxon>
        <taxon>Odonata</taxon>
        <taxon>Epiprocta</taxon>
        <taxon>Anisoptera</taxon>
        <taxon>Libelluloidea</taxon>
        <taxon>Libellulidae</taxon>
        <taxon>Ladona</taxon>
    </lineage>
</organism>
<dbReference type="Proteomes" id="UP000792457">
    <property type="component" value="Unassembled WGS sequence"/>
</dbReference>
<accession>A0A8K0KHI2</accession>
<proteinExistence type="predicted"/>
<evidence type="ECO:0000313" key="1">
    <source>
        <dbReference type="EMBL" id="KAG8235000.1"/>
    </source>
</evidence>
<reference evidence="1" key="2">
    <citation type="submission" date="2017-10" db="EMBL/GenBank/DDBJ databases">
        <title>Ladona fulva Genome sequencing and assembly.</title>
        <authorList>
            <person name="Murali S."/>
            <person name="Richards S."/>
            <person name="Bandaranaike D."/>
            <person name="Bellair M."/>
            <person name="Blankenburg K."/>
            <person name="Chao H."/>
            <person name="Dinh H."/>
            <person name="Doddapaneni H."/>
            <person name="Dugan-Rocha S."/>
            <person name="Elkadiri S."/>
            <person name="Gnanaolivu R."/>
            <person name="Hernandez B."/>
            <person name="Skinner E."/>
            <person name="Javaid M."/>
            <person name="Lee S."/>
            <person name="Li M."/>
            <person name="Ming W."/>
            <person name="Munidasa M."/>
            <person name="Muniz J."/>
            <person name="Nguyen L."/>
            <person name="Hughes D."/>
            <person name="Osuji N."/>
            <person name="Pu L.-L."/>
            <person name="Puazo M."/>
            <person name="Qu C."/>
            <person name="Quiroz J."/>
            <person name="Raj R."/>
            <person name="Weissenberger G."/>
            <person name="Xin Y."/>
            <person name="Zou X."/>
            <person name="Han Y."/>
            <person name="Worley K."/>
            <person name="Muzny D."/>
            <person name="Gibbs R."/>
        </authorList>
    </citation>
    <scope>NUCLEOTIDE SEQUENCE</scope>
    <source>
        <strain evidence="1">Sampled in the wild</strain>
    </source>
</reference>
<dbReference type="EMBL" id="KZ308863">
    <property type="protein sequence ID" value="KAG8235000.1"/>
    <property type="molecule type" value="Genomic_DNA"/>
</dbReference>
<sequence>MADEGIYSLGHVSSPTPTSSLYNELVEIKSLRKSVIFKKPAIVQNNAEDTYSMDISSAKTEQLPTVQGRGRSRLGSVKLNDDDKEGLELMKTLKPFSIDLGLRCDSKEFLSQLCGKHFVAAAINMKQDEKSRASLSHAENGKGSPKSLTGHLTFYGHESERRTKVNRLERSTSENLSIEEMPALIPEFSVMQEVCGLKISNYNVKKASQGPRVENDVDKEDRRKPIQVLSRLIDDNEVQIVLELVKPEKKVNLHQMQACINRLKGWREAESVEEEFVVESLSSYQPSSHSEPNHVIRRNEEVFERMTLEFPSKNARERLFSTHSVMTSGTEMLMFNKKKEQKDCLNKAEGLGGKLQFDESVPYTALSNIVVTNVRSGAELTEEERDIPLSLEYDELSEIRGQAYNELREIPAEGDTEMKTTHVGCKKDVLNVFFRKNANTLANAPCGNESCMSGGEVTGSLQENVIHLAGYNNLDTFLPDVVKVSHTNLSHGITMPKEKEPSLEKYLDIKGAFNEDSILPRLPEFGVGSQQYDQCNDESLQIEKFIPLITLSPQKVHRANVVQTTKLPKSQTSQNNLSKPAVYHSNKIGTIKQLIKGCKSHQSEGTYPSNVDLDLNHLTCNDSVDSILHRETIPSMMLSPQKMSRAVVIPAALCCQLEQAAYHSSSFRTPFRENNWDEIPQNLTSASQETSNDLYQGSLEVNLPVTATVPPNIPSKPKALTGFVPSDTQGLIVLSHDRCKFLKFQKLGHNTCTPSQEVSITGTVNPGTSGCSVDLVEHHQLTKLGEIMSNSEDILKKELNTLAKSLGMKLLMTQPGRNQLGKFILYNIEEKKPESNIIRVDYCKSSQMKQKS</sequence>
<gene>
    <name evidence="1" type="ORF">J437_LFUL013880</name>
</gene>
<protein>
    <submittedName>
        <fullName evidence="1">Uncharacterized protein</fullName>
    </submittedName>
</protein>
<dbReference type="AlphaFoldDB" id="A0A8K0KHI2"/>
<evidence type="ECO:0000313" key="2">
    <source>
        <dbReference type="Proteomes" id="UP000792457"/>
    </source>
</evidence>
<keyword evidence="2" id="KW-1185">Reference proteome</keyword>
<reference evidence="1" key="1">
    <citation type="submission" date="2013-04" db="EMBL/GenBank/DDBJ databases">
        <authorList>
            <person name="Qu J."/>
            <person name="Murali S.C."/>
            <person name="Bandaranaike D."/>
            <person name="Bellair M."/>
            <person name="Blankenburg K."/>
            <person name="Chao H."/>
            <person name="Dinh H."/>
            <person name="Doddapaneni H."/>
            <person name="Downs B."/>
            <person name="Dugan-Rocha S."/>
            <person name="Elkadiri S."/>
            <person name="Gnanaolivu R.D."/>
            <person name="Hernandez B."/>
            <person name="Javaid M."/>
            <person name="Jayaseelan J.C."/>
            <person name="Lee S."/>
            <person name="Li M."/>
            <person name="Ming W."/>
            <person name="Munidasa M."/>
            <person name="Muniz J."/>
            <person name="Nguyen L."/>
            <person name="Ongeri F."/>
            <person name="Osuji N."/>
            <person name="Pu L.-L."/>
            <person name="Puazo M."/>
            <person name="Qu C."/>
            <person name="Quiroz J."/>
            <person name="Raj R."/>
            <person name="Weissenberger G."/>
            <person name="Xin Y."/>
            <person name="Zou X."/>
            <person name="Han Y."/>
            <person name="Richards S."/>
            <person name="Worley K."/>
            <person name="Muzny D."/>
            <person name="Gibbs R."/>
        </authorList>
    </citation>
    <scope>NUCLEOTIDE SEQUENCE</scope>
    <source>
        <strain evidence="1">Sampled in the wild</strain>
    </source>
</reference>
<name>A0A8K0KHI2_LADFU</name>